<dbReference type="STRING" id="240176.A8N2S9"/>
<dbReference type="SUPFAM" id="SSF46689">
    <property type="entry name" value="Homeodomain-like"/>
    <property type="match status" value="1"/>
</dbReference>
<evidence type="ECO:0000256" key="2">
    <source>
        <dbReference type="ARBA" id="ARBA00023125"/>
    </source>
</evidence>
<dbReference type="PROSITE" id="PS50071">
    <property type="entry name" value="HOMEOBOX_2"/>
    <property type="match status" value="1"/>
</dbReference>
<feature type="domain" description="Homeobox" evidence="7">
    <location>
        <begin position="140"/>
        <end position="176"/>
    </location>
</feature>
<dbReference type="InterPro" id="IPR024441">
    <property type="entry name" value="Homeodomain1_C"/>
</dbReference>
<dbReference type="InterPro" id="IPR001356">
    <property type="entry name" value="HD"/>
</dbReference>
<dbReference type="Proteomes" id="UP000001861">
    <property type="component" value="Unassembled WGS sequence"/>
</dbReference>
<evidence type="ECO:0000256" key="3">
    <source>
        <dbReference type="ARBA" id="ARBA00023155"/>
    </source>
</evidence>
<protein>
    <submittedName>
        <fullName evidence="8">Mating-type protein beta 1</fullName>
    </submittedName>
</protein>
<dbReference type="InterPro" id="IPR008422">
    <property type="entry name" value="KN_HD"/>
</dbReference>
<comment type="subcellular location">
    <subcellularLocation>
        <location evidence="5">Nucleus</location>
    </subcellularLocation>
</comment>
<dbReference type="RefSeq" id="XP_001829151.2">
    <property type="nucleotide sequence ID" value="XM_001829099.2"/>
</dbReference>
<dbReference type="Pfam" id="PF12731">
    <property type="entry name" value="Mating_N"/>
    <property type="match status" value="1"/>
</dbReference>
<organism evidence="8 9">
    <name type="scientific">Coprinopsis cinerea (strain Okayama-7 / 130 / ATCC MYA-4618 / FGSC 9003)</name>
    <name type="common">Inky cap fungus</name>
    <name type="synonym">Hormographiella aspergillata</name>
    <dbReference type="NCBI Taxonomy" id="240176"/>
    <lineage>
        <taxon>Eukaryota</taxon>
        <taxon>Fungi</taxon>
        <taxon>Dikarya</taxon>
        <taxon>Basidiomycota</taxon>
        <taxon>Agaricomycotina</taxon>
        <taxon>Agaricomycetes</taxon>
        <taxon>Agaricomycetidae</taxon>
        <taxon>Agaricales</taxon>
        <taxon>Agaricineae</taxon>
        <taxon>Psathyrellaceae</taxon>
        <taxon>Coprinopsis</taxon>
    </lineage>
</organism>
<feature type="compositionally biased region" description="Basic and acidic residues" evidence="6">
    <location>
        <begin position="614"/>
        <end position="624"/>
    </location>
</feature>
<keyword evidence="4 5" id="KW-0539">Nucleus</keyword>
<evidence type="ECO:0000313" key="9">
    <source>
        <dbReference type="Proteomes" id="UP000001861"/>
    </source>
</evidence>
<gene>
    <name evidence="8" type="ORF">CC1G_01831</name>
</gene>
<dbReference type="GO" id="GO:0006355">
    <property type="term" value="P:regulation of DNA-templated transcription"/>
    <property type="evidence" value="ECO:0007669"/>
    <property type="project" value="InterPro"/>
</dbReference>
<dbReference type="HOGENOM" id="CLU_021698_0_0_1"/>
<dbReference type="GO" id="GO:0005634">
    <property type="term" value="C:nucleus"/>
    <property type="evidence" value="ECO:0007669"/>
    <property type="project" value="UniProtKB-SubCell"/>
</dbReference>
<feature type="compositionally biased region" description="Basic and acidic residues" evidence="6">
    <location>
        <begin position="255"/>
        <end position="279"/>
    </location>
</feature>
<dbReference type="GO" id="GO:0003677">
    <property type="term" value="F:DNA binding"/>
    <property type="evidence" value="ECO:0007669"/>
    <property type="project" value="UniProtKB-UniRule"/>
</dbReference>
<keyword evidence="2 5" id="KW-0238">DNA-binding</keyword>
<evidence type="ECO:0000256" key="5">
    <source>
        <dbReference type="PROSITE-ProRule" id="PRU00108"/>
    </source>
</evidence>
<dbReference type="Pfam" id="PF12737">
    <property type="entry name" value="Mating_C"/>
    <property type="match status" value="1"/>
</dbReference>
<feature type="region of interest" description="Disordered" evidence="6">
    <location>
        <begin position="307"/>
        <end position="425"/>
    </location>
</feature>
<dbReference type="KEGG" id="cci:CC1G_01831"/>
<dbReference type="GeneID" id="6005577"/>
<evidence type="ECO:0000259" key="7">
    <source>
        <dbReference type="PROSITE" id="PS50071"/>
    </source>
</evidence>
<dbReference type="SMR" id="A8N2S9"/>
<dbReference type="InterPro" id="IPR024333">
    <property type="entry name" value="Mating-type_A-alpha/beta_1_N"/>
</dbReference>
<keyword evidence="3 5" id="KW-0371">Homeobox</keyword>
<reference evidence="8 9" key="1">
    <citation type="journal article" date="2010" name="Proc. Natl. Acad. Sci. U.S.A.">
        <title>Insights into evolution of multicellular fungi from the assembled chromosomes of the mushroom Coprinopsis cinerea (Coprinus cinereus).</title>
        <authorList>
            <person name="Stajich J.E."/>
            <person name="Wilke S.K."/>
            <person name="Ahren D."/>
            <person name="Au C.H."/>
            <person name="Birren B.W."/>
            <person name="Borodovsky M."/>
            <person name="Burns C."/>
            <person name="Canback B."/>
            <person name="Casselton L.A."/>
            <person name="Cheng C.K."/>
            <person name="Deng J."/>
            <person name="Dietrich F.S."/>
            <person name="Fargo D.C."/>
            <person name="Farman M.L."/>
            <person name="Gathman A.C."/>
            <person name="Goldberg J."/>
            <person name="Guigo R."/>
            <person name="Hoegger P.J."/>
            <person name="Hooker J.B."/>
            <person name="Huggins A."/>
            <person name="James T.Y."/>
            <person name="Kamada T."/>
            <person name="Kilaru S."/>
            <person name="Kodira C."/>
            <person name="Kues U."/>
            <person name="Kupfer D."/>
            <person name="Kwan H.S."/>
            <person name="Lomsadze A."/>
            <person name="Li W."/>
            <person name="Lilly W.W."/>
            <person name="Ma L.J."/>
            <person name="Mackey A.J."/>
            <person name="Manning G."/>
            <person name="Martin F."/>
            <person name="Muraguchi H."/>
            <person name="Natvig D.O."/>
            <person name="Palmerini H."/>
            <person name="Ramesh M.A."/>
            <person name="Rehmeyer C.J."/>
            <person name="Roe B.A."/>
            <person name="Shenoy N."/>
            <person name="Stanke M."/>
            <person name="Ter-Hovhannisyan V."/>
            <person name="Tunlid A."/>
            <person name="Velagapudi R."/>
            <person name="Vision T.J."/>
            <person name="Zeng Q."/>
            <person name="Zolan M.E."/>
            <person name="Pukkila P.J."/>
        </authorList>
    </citation>
    <scope>NUCLEOTIDE SEQUENCE [LARGE SCALE GENOMIC DNA]</scope>
    <source>
        <strain evidence="9">Okayama-7 / 130 / ATCC MYA-4618 / FGSC 9003</strain>
    </source>
</reference>
<dbReference type="OrthoDB" id="250329at2759"/>
<comment type="caution">
    <text evidence="8">The sequence shown here is derived from an EMBL/GenBank/DDBJ whole genome shotgun (WGS) entry which is preliminary data.</text>
</comment>
<keyword evidence="9" id="KW-1185">Reference proteome</keyword>
<dbReference type="AlphaFoldDB" id="A8N2S9"/>
<dbReference type="EMBL" id="AACS02000001">
    <property type="protein sequence ID" value="EAU92786.2"/>
    <property type="molecule type" value="Genomic_DNA"/>
</dbReference>
<comment type="similarity">
    <text evidence="1">Belongs to the TALE/M-ATYP homeobox family.</text>
</comment>
<feature type="compositionally biased region" description="Low complexity" evidence="6">
    <location>
        <begin position="368"/>
        <end position="380"/>
    </location>
</feature>
<evidence type="ECO:0000256" key="6">
    <source>
        <dbReference type="SAM" id="MobiDB-lite"/>
    </source>
</evidence>
<evidence type="ECO:0000256" key="1">
    <source>
        <dbReference type="ARBA" id="ARBA00005800"/>
    </source>
</evidence>
<dbReference type="InterPro" id="IPR009057">
    <property type="entry name" value="Homeodomain-like_sf"/>
</dbReference>
<dbReference type="Gene3D" id="1.10.10.60">
    <property type="entry name" value="Homeodomain-like"/>
    <property type="match status" value="1"/>
</dbReference>
<dbReference type="SMART" id="SM00389">
    <property type="entry name" value="HOX"/>
    <property type="match status" value="1"/>
</dbReference>
<dbReference type="Pfam" id="PF05920">
    <property type="entry name" value="Homeobox_KN"/>
    <property type="match status" value="1"/>
</dbReference>
<dbReference type="OMA" id="HEFAYEF"/>
<evidence type="ECO:0000313" key="8">
    <source>
        <dbReference type="EMBL" id="EAU92786.2"/>
    </source>
</evidence>
<name>A8N2S9_COPC7</name>
<sequence>MGFTRGTAGANNPNDIVRNTIQALRKDFLSLLRGESNTFTSFLSACANFDAFAQSCHESLDDETLDLLYDFSTPLAALSSTMAELSSRKNQISDEFATEINGVLSDKTSLLVLSSENTDASRTPSYIEPCARWLKNNCHNPYPSSQMRAEIAVETGASTKDIDAWFIDARKRIGWNDLRRKHFGNKRVKILQAASVFFNMELVPSESDVLDPHIEGEFAAILGRATALYDQKFAQSKLADKLDVAVRDMTPTLKEQLKNEKARKREKERGSRTNSERARHAYPSPERSPASVAEVLASPPATVVEFTLRGNSPTLGSKRRRSLQSDDEISSTPLCKRPRSQSIRRELSPEKGLPSPAASTQEELSEFSAAPSPQPSSLPQFTATDTSRSTGKRKRRLSDGFQHPAAKRPQIRPQTVSDPFPTASGEDWDQWFREHVLSSPELTLTGDIPPPVTVDAPDSNAPLDIQLFNFPLIPDLPPSAPAAPTPAAELNVIEPLEVPAATQVNVDPEATTLDQTFSWMANDFPPPLQPTNTFPSSTSIYVHATPLPALDVISQSFPDTQSSAFLHDPSLWSNISDPDLDFSGLFGQCSTGTAVAASIQVPSHPMLSTSKALSEQEREAKRRELEELEARAQAIRAEISAP</sequence>
<dbReference type="eggNOG" id="ENOG502SBNZ">
    <property type="taxonomic scope" value="Eukaryota"/>
</dbReference>
<dbReference type="CDD" id="cd00086">
    <property type="entry name" value="homeodomain"/>
    <property type="match status" value="1"/>
</dbReference>
<feature type="region of interest" description="Disordered" evidence="6">
    <location>
        <begin position="253"/>
        <end position="291"/>
    </location>
</feature>
<dbReference type="VEuPathDB" id="FungiDB:CC1G_01831"/>
<evidence type="ECO:0000256" key="4">
    <source>
        <dbReference type="ARBA" id="ARBA00023242"/>
    </source>
</evidence>
<feature type="DNA-binding region" description="Homeobox" evidence="5">
    <location>
        <begin position="142"/>
        <end position="177"/>
    </location>
</feature>
<dbReference type="InParanoid" id="A8N2S9"/>
<proteinExistence type="inferred from homology"/>
<accession>A8N2S9</accession>
<feature type="region of interest" description="Disordered" evidence="6">
    <location>
        <begin position="605"/>
        <end position="624"/>
    </location>
</feature>